<dbReference type="NCBIfam" id="NF005919">
    <property type="entry name" value="PRK07920.1"/>
    <property type="match status" value="1"/>
</dbReference>
<keyword evidence="3" id="KW-0997">Cell inner membrane</keyword>
<dbReference type="SUPFAM" id="SSF69593">
    <property type="entry name" value="Glycerol-3-phosphate (1)-acyltransferase"/>
    <property type="match status" value="1"/>
</dbReference>
<keyword evidence="8" id="KW-1185">Reference proteome</keyword>
<dbReference type="GO" id="GO:0009247">
    <property type="term" value="P:glycolipid biosynthetic process"/>
    <property type="evidence" value="ECO:0007669"/>
    <property type="project" value="UniProtKB-ARBA"/>
</dbReference>
<dbReference type="PANTHER" id="PTHR30606:SF10">
    <property type="entry name" value="PHOSPHATIDYLINOSITOL MANNOSIDE ACYLTRANSFERASE"/>
    <property type="match status" value="1"/>
</dbReference>
<keyword evidence="4 7" id="KW-0808">Transferase</keyword>
<dbReference type="Proteomes" id="UP000320011">
    <property type="component" value="Unassembled WGS sequence"/>
</dbReference>
<evidence type="ECO:0000313" key="8">
    <source>
        <dbReference type="Proteomes" id="UP000320011"/>
    </source>
</evidence>
<keyword evidence="6 7" id="KW-0012">Acyltransferase</keyword>
<comment type="subcellular location">
    <subcellularLocation>
        <location evidence="1">Cell inner membrane</location>
    </subcellularLocation>
</comment>
<proteinExistence type="predicted"/>
<dbReference type="InterPro" id="IPR004960">
    <property type="entry name" value="LipA_acyltrans"/>
</dbReference>
<accession>A0A558B5K7</accession>
<keyword evidence="5" id="KW-0472">Membrane</keyword>
<evidence type="ECO:0000256" key="2">
    <source>
        <dbReference type="ARBA" id="ARBA00022475"/>
    </source>
</evidence>
<reference evidence="7 8" key="2">
    <citation type="submission" date="2019-08" db="EMBL/GenBank/DDBJ databases">
        <title>Amycolatopsis acidicola sp. nov., isolated from peat swamp forest soil.</title>
        <authorList>
            <person name="Srisuk N."/>
        </authorList>
    </citation>
    <scope>NUCLEOTIDE SEQUENCE [LARGE SCALE GENOMIC DNA]</scope>
    <source>
        <strain evidence="7 8">TBRC 6029</strain>
    </source>
</reference>
<organism evidence="7 8">
    <name type="scientific">Amycolatopsis rhizosphaerae</name>
    <dbReference type="NCBI Taxonomy" id="2053003"/>
    <lineage>
        <taxon>Bacteria</taxon>
        <taxon>Bacillati</taxon>
        <taxon>Actinomycetota</taxon>
        <taxon>Actinomycetes</taxon>
        <taxon>Pseudonocardiales</taxon>
        <taxon>Pseudonocardiaceae</taxon>
        <taxon>Amycolatopsis</taxon>
    </lineage>
</organism>
<evidence type="ECO:0000256" key="1">
    <source>
        <dbReference type="ARBA" id="ARBA00004533"/>
    </source>
</evidence>
<name>A0A558B5K7_9PSEU</name>
<dbReference type="Pfam" id="PF03279">
    <property type="entry name" value="Lip_A_acyltrans"/>
    <property type="match status" value="1"/>
</dbReference>
<dbReference type="GO" id="GO:0005886">
    <property type="term" value="C:plasma membrane"/>
    <property type="evidence" value="ECO:0007669"/>
    <property type="project" value="UniProtKB-SubCell"/>
</dbReference>
<comment type="caution">
    <text evidence="7">The sequence shown here is derived from an EMBL/GenBank/DDBJ whole genome shotgun (WGS) entry which is preliminary data.</text>
</comment>
<dbReference type="PANTHER" id="PTHR30606">
    <property type="entry name" value="LIPID A BIOSYNTHESIS LAUROYL ACYLTRANSFERASE"/>
    <property type="match status" value="1"/>
</dbReference>
<reference evidence="7 8" key="1">
    <citation type="submission" date="2019-07" db="EMBL/GenBank/DDBJ databases">
        <authorList>
            <person name="Duangmal K."/>
            <person name="Teo W.F.A."/>
        </authorList>
    </citation>
    <scope>NUCLEOTIDE SEQUENCE [LARGE SCALE GENOMIC DNA]</scope>
    <source>
        <strain evidence="7 8">TBRC 6029</strain>
    </source>
</reference>
<protein>
    <submittedName>
        <fullName evidence="7">Phosphatidylinositol mannoside acyltransferase</fullName>
    </submittedName>
</protein>
<evidence type="ECO:0000256" key="3">
    <source>
        <dbReference type="ARBA" id="ARBA00022519"/>
    </source>
</evidence>
<dbReference type="EMBL" id="VJWX01000383">
    <property type="protein sequence ID" value="TVT31794.1"/>
    <property type="molecule type" value="Genomic_DNA"/>
</dbReference>
<keyword evidence="2" id="KW-1003">Cell membrane</keyword>
<evidence type="ECO:0000313" key="7">
    <source>
        <dbReference type="EMBL" id="TVT31794.1"/>
    </source>
</evidence>
<dbReference type="OrthoDB" id="9803456at2"/>
<dbReference type="CDD" id="cd07984">
    <property type="entry name" value="LPLAT_LABLAT-like"/>
    <property type="match status" value="1"/>
</dbReference>
<dbReference type="GO" id="GO:0016746">
    <property type="term" value="F:acyltransferase activity"/>
    <property type="evidence" value="ECO:0007669"/>
    <property type="project" value="UniProtKB-KW"/>
</dbReference>
<evidence type="ECO:0000256" key="5">
    <source>
        <dbReference type="ARBA" id="ARBA00023136"/>
    </source>
</evidence>
<gene>
    <name evidence="7" type="ORF">FNH05_28090</name>
</gene>
<dbReference type="RefSeq" id="WP_144591862.1">
    <property type="nucleotide sequence ID" value="NZ_VJWX01000383.1"/>
</dbReference>
<dbReference type="AlphaFoldDB" id="A0A558B5K7"/>
<sequence>MSGLGQRVSDLGYAAGFRLVGRLPAGLVQAAFALGADFAVRRNGPGVRQLRRNLARVVPQAGEAELDELTRRALRSYARYWRELFRLPSMDHDEVRSKVDDAITGVENIDAALAEGNGAVLVLPHSGNWDACGLWLVGYAGSFTTVVERLRPESVYRRFVEFRESLGFELLPASGGTGSFRLLLRRLRENKVICLVGDRDLNGSGVPVTFFGEQTRMPAGAARLAATTGAALLPVGMWFTEDGWGVRVHPRIRVTARSEVPAATQAMADIFAGDIAAHPTDWHMMQKLWTADFAEAEPALAEEAAAG</sequence>
<evidence type="ECO:0000256" key="6">
    <source>
        <dbReference type="ARBA" id="ARBA00023315"/>
    </source>
</evidence>
<evidence type="ECO:0000256" key="4">
    <source>
        <dbReference type="ARBA" id="ARBA00022679"/>
    </source>
</evidence>